<feature type="transmembrane region" description="Helical" evidence="1">
    <location>
        <begin position="9"/>
        <end position="27"/>
    </location>
</feature>
<evidence type="ECO:0000256" key="1">
    <source>
        <dbReference type="SAM" id="Phobius"/>
    </source>
</evidence>
<sequence length="249" mass="28396">MSKRLYKNILWLVVLLMVVVWAAVILWNTRRNNPYRPGITCNSYYLRNDLLTCPEKYEFDNALQKCVPIDENGCTALAVPSTITAAEFTCTPTRLHKRSRDRPCQAIVDCATDVSTYSAEGMCFKLTENDTFVEVECMQVPGCRYLDMVHVPLELTFNEVGAQHYDTFTCPVSLENNRFVRTTKQPCFIGMTCANDNNKTLLSCPYHWQCLDDHEDAAAEILCVPCWYYARCQYMNAYTPVQAIAAALT</sequence>
<evidence type="ECO:0000313" key="2">
    <source>
        <dbReference type="EMBL" id="QEE80005.1"/>
    </source>
</evidence>
<keyword evidence="1" id="KW-1133">Transmembrane helix</keyword>
<dbReference type="EMBL" id="MK409385">
    <property type="protein sequence ID" value="QEE80005.1"/>
    <property type="molecule type" value="Genomic_DNA"/>
</dbReference>
<dbReference type="GO" id="GO:0008061">
    <property type="term" value="F:chitin binding"/>
    <property type="evidence" value="ECO:0007669"/>
    <property type="project" value="InterPro"/>
</dbReference>
<organismHost>
    <name type="scientific">Mamestra configurata</name>
    <name type="common">bertha armyworm</name>
    <dbReference type="NCBI Taxonomy" id="174822"/>
</organismHost>
<keyword evidence="1" id="KW-0812">Transmembrane</keyword>
<keyword evidence="1" id="KW-0472">Membrane</keyword>
<dbReference type="InterPro" id="IPR036508">
    <property type="entry name" value="Chitin-bd_dom_sf"/>
</dbReference>
<reference evidence="2" key="1">
    <citation type="submission" date="2019-01" db="EMBL/GenBank/DDBJ databases">
        <title>Genomics of alphabaculovirus isolates infecting Mamestra species from North America and Eurasia.</title>
        <authorList>
            <person name="Erlandson M.A."/>
            <person name="Baldwin D."/>
            <person name="Theilmann D.A."/>
        </authorList>
    </citation>
    <scope>NUCLEOTIDE SEQUENCE</scope>
    <source>
        <strain evidence="2">AB260</strain>
    </source>
</reference>
<organism evidence="2">
    <name type="scientific">Mamestra configurata nucleopolyhedrovirus</name>
    <name type="common">MacoNPV</name>
    <dbReference type="NCBI Taxonomy" id="207830"/>
    <lineage>
        <taxon>Viruses</taxon>
        <taxon>Viruses incertae sedis</taxon>
        <taxon>Naldaviricetes</taxon>
        <taxon>Lefavirales</taxon>
        <taxon>Baculoviridae</taxon>
        <taxon>Alphabaculovirus</taxon>
        <taxon>Alphabaculovirus maconfiguratae</taxon>
    </lineage>
</organism>
<protein>
    <submittedName>
        <fullName evidence="2">Maco-A 118</fullName>
    </submittedName>
</protein>
<name>A0A5B9GBZ0_NPVMC</name>
<dbReference type="SUPFAM" id="SSF57625">
    <property type="entry name" value="Invertebrate chitin-binding proteins"/>
    <property type="match status" value="1"/>
</dbReference>
<proteinExistence type="predicted"/>
<accession>A0A5B9GBZ0</accession>